<dbReference type="InterPro" id="IPR016181">
    <property type="entry name" value="Acyl_CoA_acyltransferase"/>
</dbReference>
<proteinExistence type="predicted"/>
<dbReference type="STRING" id="290052.ASU35_11545"/>
<evidence type="ECO:0000259" key="1">
    <source>
        <dbReference type="Pfam" id="PF13480"/>
    </source>
</evidence>
<dbReference type="EMBL" id="LNAM01000160">
    <property type="protein sequence ID" value="KSV58812.1"/>
    <property type="molecule type" value="Genomic_DNA"/>
</dbReference>
<dbReference type="Proteomes" id="UP000054874">
    <property type="component" value="Unassembled WGS sequence"/>
</dbReference>
<evidence type="ECO:0000313" key="3">
    <source>
        <dbReference type="Proteomes" id="UP000054874"/>
    </source>
</evidence>
<dbReference type="SUPFAM" id="SSF55729">
    <property type="entry name" value="Acyl-CoA N-acyltransferases (Nat)"/>
    <property type="match status" value="1"/>
</dbReference>
<comment type="caution">
    <text evidence="2">The sequence shown here is derived from an EMBL/GenBank/DDBJ whole genome shotgun (WGS) entry which is preliminary data.</text>
</comment>
<dbReference type="RefSeq" id="WP_058352962.1">
    <property type="nucleotide sequence ID" value="NZ_CABMMD010000160.1"/>
</dbReference>
<dbReference type="AlphaFoldDB" id="A0A0V8QEB7"/>
<accession>A0A0V8QEB7</accession>
<evidence type="ECO:0000313" key="2">
    <source>
        <dbReference type="EMBL" id="KSV58812.1"/>
    </source>
</evidence>
<dbReference type="Gene3D" id="3.40.630.30">
    <property type="match status" value="1"/>
</dbReference>
<organism evidence="2 3">
    <name type="scientific">Acetivibrio ethanolgignens</name>
    <dbReference type="NCBI Taxonomy" id="290052"/>
    <lineage>
        <taxon>Bacteria</taxon>
        <taxon>Bacillati</taxon>
        <taxon>Bacillota</taxon>
        <taxon>Clostridia</taxon>
        <taxon>Eubacteriales</taxon>
        <taxon>Oscillospiraceae</taxon>
        <taxon>Acetivibrio</taxon>
    </lineage>
</organism>
<keyword evidence="3" id="KW-1185">Reference proteome</keyword>
<dbReference type="InterPro" id="IPR038740">
    <property type="entry name" value="BioF2-like_GNAT_dom"/>
</dbReference>
<name>A0A0V8QEB7_9FIRM</name>
<feature type="domain" description="BioF2-like acetyltransferase" evidence="1">
    <location>
        <begin position="158"/>
        <end position="276"/>
    </location>
</feature>
<protein>
    <recommendedName>
        <fullName evidence="1">BioF2-like acetyltransferase domain-containing protein</fullName>
    </recommendedName>
</protein>
<dbReference type="Pfam" id="PF13480">
    <property type="entry name" value="Acetyltransf_6"/>
    <property type="match status" value="1"/>
</dbReference>
<sequence length="323" mass="38510">MMKENKEKYVEFCKTTYVPIYSKPWWMDAVCGEENWNVWLYEKNEVVVAAMPYYMEKRNNYNYITKAPLTQNNGIIFQYPEGAKDLAKAKFEEEVINSACCFIEGLGVDVYEQQYQTEFTNWLPFFWNQYQEITRYTYQIGNTSDLDAIWESFAGNRRKKIKKGLKNAVYEEIRDVKLFYEEHEKIFRKQNLRCPFSYDLWLRLVKGCQEHGSCQMMVAKTEEGKIASLSFLVWDEKKLYRLLGGGIPEYQNLDTYSAMTWMEIQLAHEKGLIYDFEGSVIKRISKSNAEYGAVPKPYFRIRKVFNPEIMRMETEKRIEDQRK</sequence>
<reference evidence="2 3" key="1">
    <citation type="submission" date="2015-11" db="EMBL/GenBank/DDBJ databases">
        <title>Butyribacter intestini gen. nov., sp. nov., a butyric acid-producing bacterium of the family Lachnospiraceae isolated from the human faeces.</title>
        <authorList>
            <person name="Zou Y."/>
            <person name="Xue W."/>
            <person name="Luo G."/>
            <person name="Lv M."/>
        </authorList>
    </citation>
    <scope>NUCLEOTIDE SEQUENCE [LARGE SCALE GENOMIC DNA]</scope>
    <source>
        <strain evidence="2 3">ACET-33324</strain>
    </source>
</reference>
<gene>
    <name evidence="2" type="ORF">ASU35_11545</name>
</gene>